<dbReference type="RefSeq" id="WP_154408089.1">
    <property type="nucleotide sequence ID" value="NZ_VUNR01000041.1"/>
</dbReference>
<gene>
    <name evidence="1" type="ORF">FYJ84_13200</name>
</gene>
<dbReference type="AlphaFoldDB" id="A0A6I2UME2"/>
<organism evidence="1 2">
    <name type="scientific">Anaerovibrio slackiae</name>
    <dbReference type="NCBI Taxonomy" id="2652309"/>
    <lineage>
        <taxon>Bacteria</taxon>
        <taxon>Bacillati</taxon>
        <taxon>Bacillota</taxon>
        <taxon>Negativicutes</taxon>
        <taxon>Selenomonadales</taxon>
        <taxon>Selenomonadaceae</taxon>
        <taxon>Anaerovibrio</taxon>
    </lineage>
</organism>
<name>A0A6I2UME2_9FIRM</name>
<dbReference type="GeneID" id="96779884"/>
<proteinExistence type="predicted"/>
<dbReference type="Proteomes" id="UP000433181">
    <property type="component" value="Unassembled WGS sequence"/>
</dbReference>
<comment type="caution">
    <text evidence="1">The sequence shown here is derived from an EMBL/GenBank/DDBJ whole genome shotgun (WGS) entry which is preliminary data.</text>
</comment>
<protein>
    <submittedName>
        <fullName evidence="1">Uncharacterized protein</fullName>
    </submittedName>
</protein>
<keyword evidence="2" id="KW-1185">Reference proteome</keyword>
<sequence>MEVDIVIDVLTECLVERSTGQNVKTEFRSRTEAIRPNDFREWKFNWKLTEENGYTIYELFVTGDDTVQGRISLRIDGGGANVEIVETAPHNYGHNGKYEGVEGRLFAIARKASMDAGCNGVVAFTAKSSFVDYYKQLLHAVEIAPRRMVILEDAANILLSKYMEKE</sequence>
<evidence type="ECO:0000313" key="1">
    <source>
        <dbReference type="EMBL" id="MSU09926.1"/>
    </source>
</evidence>
<reference evidence="1 2" key="1">
    <citation type="submission" date="2019-08" db="EMBL/GenBank/DDBJ databases">
        <title>In-depth cultivation of the pig gut microbiome towards novel bacterial diversity and tailored functional studies.</title>
        <authorList>
            <person name="Wylensek D."/>
            <person name="Hitch T.C.A."/>
            <person name="Clavel T."/>
        </authorList>
    </citation>
    <scope>NUCLEOTIDE SEQUENCE [LARGE SCALE GENOMIC DNA]</scope>
    <source>
        <strain evidence="1 2">WCA-693-APC-5D-A</strain>
    </source>
</reference>
<dbReference type="EMBL" id="VUNR01000041">
    <property type="protein sequence ID" value="MSU09926.1"/>
    <property type="molecule type" value="Genomic_DNA"/>
</dbReference>
<accession>A0A6I2UME2</accession>
<evidence type="ECO:0000313" key="2">
    <source>
        <dbReference type="Proteomes" id="UP000433181"/>
    </source>
</evidence>